<dbReference type="Gene3D" id="2.30.30.40">
    <property type="entry name" value="SH3 Domains"/>
    <property type="match status" value="1"/>
</dbReference>
<reference evidence="2" key="1">
    <citation type="submission" date="2021-05" db="EMBL/GenBank/DDBJ databases">
        <title>Molecular characterization for Shewanella algae harboring chromosomal blaOXA-55-like strains isolated from clinical and environment sample.</title>
        <authorList>
            <person name="Ohama Y."/>
            <person name="Aoki K."/>
            <person name="Harada S."/>
            <person name="Moriya K."/>
            <person name="Ishii Y."/>
            <person name="Tateda K."/>
        </authorList>
    </citation>
    <scope>NUCLEOTIDE SEQUENCE</scope>
    <source>
        <strain evidence="2">JCM 11563</strain>
    </source>
</reference>
<gene>
    <name evidence="2" type="primary">cheW_2</name>
    <name evidence="2" type="ORF">TUM4438_37520</name>
</gene>
<dbReference type="PANTHER" id="PTHR22617:SF23">
    <property type="entry name" value="CHEMOTAXIS PROTEIN CHEW"/>
    <property type="match status" value="1"/>
</dbReference>
<dbReference type="PANTHER" id="PTHR22617">
    <property type="entry name" value="CHEMOTAXIS SENSOR HISTIDINE KINASE-RELATED"/>
    <property type="match status" value="1"/>
</dbReference>
<comment type="caution">
    <text evidence="2">The sequence shown here is derived from an EMBL/GenBank/DDBJ whole genome shotgun (WGS) entry which is preliminary data.</text>
</comment>
<dbReference type="Gene3D" id="2.40.50.180">
    <property type="entry name" value="CheA-289, Domain 4"/>
    <property type="match status" value="1"/>
</dbReference>
<feature type="domain" description="CheW-like" evidence="1">
    <location>
        <begin position="32"/>
        <end position="172"/>
    </location>
</feature>
<dbReference type="InterPro" id="IPR039315">
    <property type="entry name" value="CheW"/>
</dbReference>
<dbReference type="Pfam" id="PF01584">
    <property type="entry name" value="CheW"/>
    <property type="match status" value="1"/>
</dbReference>
<dbReference type="InterPro" id="IPR002545">
    <property type="entry name" value="CheW-lke_dom"/>
</dbReference>
<proteinExistence type="predicted"/>
<sequence length="178" mass="19593">MVCQIAAELLIEGFMTSSNSVAAAAGNNEDVVLQWVTFKLDNETYGINVMQVQEVLRYTEIAPVPGAPHYVLGIINLRGNVVTVIDTRSRFGLASADVNDSTRIVIIEAEKQVIGILVDSVAEVVYLRRSEIDNAPNVGTEESAKFIQGVSNRDNELLILVDLDKLLSDEEWMELTQI</sequence>
<dbReference type="Proteomes" id="UP000887104">
    <property type="component" value="Unassembled WGS sequence"/>
</dbReference>
<keyword evidence="3" id="KW-1185">Reference proteome</keyword>
<dbReference type="InterPro" id="IPR036061">
    <property type="entry name" value="CheW-like_dom_sf"/>
</dbReference>
<dbReference type="CDD" id="cd00732">
    <property type="entry name" value="CheW"/>
    <property type="match status" value="1"/>
</dbReference>
<dbReference type="SMART" id="SM00260">
    <property type="entry name" value="CheW"/>
    <property type="match status" value="1"/>
</dbReference>
<dbReference type="PROSITE" id="PS50851">
    <property type="entry name" value="CHEW"/>
    <property type="match status" value="1"/>
</dbReference>
<protein>
    <submittedName>
        <fullName evidence="2">Chemotaxis protein CheW</fullName>
    </submittedName>
</protein>
<dbReference type="SUPFAM" id="SSF50341">
    <property type="entry name" value="CheW-like"/>
    <property type="match status" value="1"/>
</dbReference>
<evidence type="ECO:0000313" key="2">
    <source>
        <dbReference type="EMBL" id="GIU50670.1"/>
    </source>
</evidence>
<evidence type="ECO:0000259" key="1">
    <source>
        <dbReference type="PROSITE" id="PS50851"/>
    </source>
</evidence>
<organism evidence="2 3">
    <name type="scientific">Shewanella sairae</name>
    <dbReference type="NCBI Taxonomy" id="190310"/>
    <lineage>
        <taxon>Bacteria</taxon>
        <taxon>Pseudomonadati</taxon>
        <taxon>Pseudomonadota</taxon>
        <taxon>Gammaproteobacteria</taxon>
        <taxon>Alteromonadales</taxon>
        <taxon>Shewanellaceae</taxon>
        <taxon>Shewanella</taxon>
    </lineage>
</organism>
<dbReference type="EMBL" id="BPEY01000092">
    <property type="protein sequence ID" value="GIU50670.1"/>
    <property type="molecule type" value="Genomic_DNA"/>
</dbReference>
<name>A0ABQ4PQW1_9GAMM</name>
<accession>A0ABQ4PQW1</accession>
<evidence type="ECO:0000313" key="3">
    <source>
        <dbReference type="Proteomes" id="UP000887104"/>
    </source>
</evidence>